<proteinExistence type="predicted"/>
<feature type="compositionally biased region" description="Basic and acidic residues" evidence="1">
    <location>
        <begin position="78"/>
        <end position="87"/>
    </location>
</feature>
<comment type="caution">
    <text evidence="2">The sequence shown here is derived from an EMBL/GenBank/DDBJ whole genome shotgun (WGS) entry which is preliminary data.</text>
</comment>
<feature type="region of interest" description="Disordered" evidence="1">
    <location>
        <begin position="78"/>
        <end position="97"/>
    </location>
</feature>
<protein>
    <submittedName>
        <fullName evidence="2">Uncharacterized protein</fullName>
    </submittedName>
</protein>
<name>A0ABR4BEG4_9LECA</name>
<evidence type="ECO:0000313" key="2">
    <source>
        <dbReference type="EMBL" id="KAL2055416.1"/>
    </source>
</evidence>
<evidence type="ECO:0000256" key="1">
    <source>
        <dbReference type="SAM" id="MobiDB-lite"/>
    </source>
</evidence>
<reference evidence="2 3" key="1">
    <citation type="submission" date="2024-09" db="EMBL/GenBank/DDBJ databases">
        <title>Rethinking Asexuality: The Enigmatic Case of Functional Sexual Genes in Lepraria (Stereocaulaceae).</title>
        <authorList>
            <person name="Doellman M."/>
            <person name="Sun Y."/>
            <person name="Barcenas-Pena A."/>
            <person name="Lumbsch H.T."/>
            <person name="Grewe F."/>
        </authorList>
    </citation>
    <scope>NUCLEOTIDE SEQUENCE [LARGE SCALE GENOMIC DNA]</scope>
    <source>
        <strain evidence="2 3">Grewe 0041</strain>
    </source>
</reference>
<gene>
    <name evidence="2" type="ORF">ABVK25_004224</name>
</gene>
<organism evidence="2 3">
    <name type="scientific">Lepraria finkii</name>
    <dbReference type="NCBI Taxonomy" id="1340010"/>
    <lineage>
        <taxon>Eukaryota</taxon>
        <taxon>Fungi</taxon>
        <taxon>Dikarya</taxon>
        <taxon>Ascomycota</taxon>
        <taxon>Pezizomycotina</taxon>
        <taxon>Lecanoromycetes</taxon>
        <taxon>OSLEUM clade</taxon>
        <taxon>Lecanoromycetidae</taxon>
        <taxon>Lecanorales</taxon>
        <taxon>Lecanorineae</taxon>
        <taxon>Stereocaulaceae</taxon>
        <taxon>Lepraria</taxon>
    </lineage>
</organism>
<dbReference type="Proteomes" id="UP001590951">
    <property type="component" value="Unassembled WGS sequence"/>
</dbReference>
<sequence>MDISMIQPSIWLWPIVVPEERQRNLYHEMSSNSSDILPPGALNESSDRAVSPTDISFANLRYRNWKTINSLLMQAEAFESRPERSKNSDGSTYPHHSPWLLEQLDDIRMESTKQYTEQEWRDKILNLRSPNYCPPQTRQVL</sequence>
<keyword evidence="3" id="KW-1185">Reference proteome</keyword>
<dbReference type="EMBL" id="JBHFEH010000011">
    <property type="protein sequence ID" value="KAL2055416.1"/>
    <property type="molecule type" value="Genomic_DNA"/>
</dbReference>
<accession>A0ABR4BEG4</accession>
<evidence type="ECO:0000313" key="3">
    <source>
        <dbReference type="Proteomes" id="UP001590951"/>
    </source>
</evidence>